<keyword evidence="1" id="KW-0805">Transcription regulation</keyword>
<evidence type="ECO:0000256" key="1">
    <source>
        <dbReference type="ARBA" id="ARBA00023015"/>
    </source>
</evidence>
<dbReference type="InterPro" id="IPR036390">
    <property type="entry name" value="WH_DNA-bd_sf"/>
</dbReference>
<dbReference type="Proteomes" id="UP000094652">
    <property type="component" value="Chromosome"/>
</dbReference>
<dbReference type="InterPro" id="IPR001034">
    <property type="entry name" value="DeoR_HTH"/>
</dbReference>
<dbReference type="PRINTS" id="PR00037">
    <property type="entry name" value="HTHLACR"/>
</dbReference>
<dbReference type="Gene3D" id="3.40.50.1360">
    <property type="match status" value="1"/>
</dbReference>
<evidence type="ECO:0000259" key="3">
    <source>
        <dbReference type="PROSITE" id="PS51000"/>
    </source>
</evidence>
<dbReference type="OrthoDB" id="9797223at2"/>
<dbReference type="InterPro" id="IPR050313">
    <property type="entry name" value="Carb_Metab_HTH_regulators"/>
</dbReference>
<feature type="domain" description="HTH deoR-type" evidence="3">
    <location>
        <begin position="3"/>
        <end position="58"/>
    </location>
</feature>
<dbReference type="GO" id="GO:0003700">
    <property type="term" value="F:DNA-binding transcription factor activity"/>
    <property type="evidence" value="ECO:0007669"/>
    <property type="project" value="InterPro"/>
</dbReference>
<dbReference type="SMART" id="SM01134">
    <property type="entry name" value="DeoRC"/>
    <property type="match status" value="1"/>
</dbReference>
<dbReference type="Gene3D" id="1.10.10.10">
    <property type="entry name" value="Winged helix-like DNA-binding domain superfamily/Winged helix DNA-binding domain"/>
    <property type="match status" value="1"/>
</dbReference>
<dbReference type="SUPFAM" id="SSF100950">
    <property type="entry name" value="NagB/RpiA/CoA transferase-like"/>
    <property type="match status" value="1"/>
</dbReference>
<dbReference type="PANTHER" id="PTHR30363">
    <property type="entry name" value="HTH-TYPE TRANSCRIPTIONAL REGULATOR SRLR-RELATED"/>
    <property type="match status" value="1"/>
</dbReference>
<dbReference type="KEGG" id="ctae:BGI42_11885"/>
<accession>A0A1D7XM23</accession>
<dbReference type="PROSITE" id="PS51000">
    <property type="entry name" value="HTH_DEOR_2"/>
    <property type="match status" value="1"/>
</dbReference>
<dbReference type="InterPro" id="IPR014036">
    <property type="entry name" value="DeoR-like_C"/>
</dbReference>
<protein>
    <submittedName>
        <fullName evidence="4">DeoR/GlpR transcriptional regulator</fullName>
    </submittedName>
</protein>
<gene>
    <name evidence="4" type="ORF">BGI42_11885</name>
</gene>
<dbReference type="AlphaFoldDB" id="A0A1D7XM23"/>
<dbReference type="InterPro" id="IPR036388">
    <property type="entry name" value="WH-like_DNA-bd_sf"/>
</dbReference>
<organism evidence="4 5">
    <name type="scientific">Clostridium taeniosporum</name>
    <dbReference type="NCBI Taxonomy" id="394958"/>
    <lineage>
        <taxon>Bacteria</taxon>
        <taxon>Bacillati</taxon>
        <taxon>Bacillota</taxon>
        <taxon>Clostridia</taxon>
        <taxon>Eubacteriales</taxon>
        <taxon>Clostridiaceae</taxon>
        <taxon>Clostridium</taxon>
    </lineage>
</organism>
<name>A0A1D7XM23_9CLOT</name>
<dbReference type="SUPFAM" id="SSF46785">
    <property type="entry name" value="Winged helix' DNA-binding domain"/>
    <property type="match status" value="1"/>
</dbReference>
<dbReference type="Pfam" id="PF00455">
    <property type="entry name" value="DeoRC"/>
    <property type="match status" value="1"/>
</dbReference>
<keyword evidence="5" id="KW-1185">Reference proteome</keyword>
<dbReference type="InterPro" id="IPR037171">
    <property type="entry name" value="NagB/RpiA_transferase-like"/>
</dbReference>
<dbReference type="RefSeq" id="WP_069680520.1">
    <property type="nucleotide sequence ID" value="NZ_CP017253.2"/>
</dbReference>
<reference evidence="5" key="1">
    <citation type="submission" date="2016-09" db="EMBL/GenBank/DDBJ databases">
        <title>Genomics of Clostridium taeniosporum, an organism which forms endospores with ribbon-like appendages.</title>
        <authorList>
            <person name="Walker J.R."/>
        </authorList>
    </citation>
    <scope>NUCLEOTIDE SEQUENCE [LARGE SCALE GENOMIC DNA]</scope>
    <source>
        <strain evidence="5">1/k</strain>
    </source>
</reference>
<dbReference type="Pfam" id="PF08220">
    <property type="entry name" value="HTH_DeoR"/>
    <property type="match status" value="1"/>
</dbReference>
<dbReference type="EMBL" id="CP017253">
    <property type="protein sequence ID" value="AOR24391.1"/>
    <property type="molecule type" value="Genomic_DNA"/>
</dbReference>
<evidence type="ECO:0000313" key="4">
    <source>
        <dbReference type="EMBL" id="AOR24391.1"/>
    </source>
</evidence>
<dbReference type="PANTHER" id="PTHR30363:SF44">
    <property type="entry name" value="AGA OPERON TRANSCRIPTIONAL REPRESSOR-RELATED"/>
    <property type="match status" value="1"/>
</dbReference>
<evidence type="ECO:0000256" key="2">
    <source>
        <dbReference type="ARBA" id="ARBA00023163"/>
    </source>
</evidence>
<dbReference type="SMART" id="SM00420">
    <property type="entry name" value="HTH_DEOR"/>
    <property type="match status" value="1"/>
</dbReference>
<keyword evidence="2" id="KW-0804">Transcription</keyword>
<dbReference type="STRING" id="394958.BGI42_11885"/>
<sequence>MFIEERYKYILDLLDKNGKVLVKDLSKKFNVSESMIRKDLQALEKKNLLQRTYGGAINVRHSLVNCQSFSKRVVENIDLKEIVAEKAFDQISENDTVFLDASTISYMIAKLIVKNNKPMTLITNMFEISSLIPENSKTHFIFIGGDYNSFVGGSIGSYSIEQIKKYRCNKAFLGCTGIDLSDGSISTAISEDSSTKKAIISISKELFLVMLNEKFKTNGSYIFSNAVDFHGIITETLPDKSIINLLEEYYVNLI</sequence>
<proteinExistence type="predicted"/>
<evidence type="ECO:0000313" key="5">
    <source>
        <dbReference type="Proteomes" id="UP000094652"/>
    </source>
</evidence>